<feature type="compositionally biased region" description="Low complexity" evidence="2">
    <location>
        <begin position="307"/>
        <end position="324"/>
    </location>
</feature>
<dbReference type="GO" id="GO:0048268">
    <property type="term" value="P:clathrin coat assembly"/>
    <property type="evidence" value="ECO:0007669"/>
    <property type="project" value="InterPro"/>
</dbReference>
<evidence type="ECO:0000313" key="5">
    <source>
        <dbReference type="RefSeq" id="XP_032828468.1"/>
    </source>
</evidence>
<dbReference type="PANTHER" id="PTHR22951:SF4">
    <property type="entry name" value="CLATHRIN COAT ASSEMBLY PROTEIN AP180"/>
    <property type="match status" value="1"/>
</dbReference>
<dbReference type="GO" id="GO:0032050">
    <property type="term" value="F:clathrin heavy chain binding"/>
    <property type="evidence" value="ECO:0007669"/>
    <property type="project" value="TreeGrafter"/>
</dbReference>
<evidence type="ECO:0000313" key="4">
    <source>
        <dbReference type="Proteomes" id="UP001318040"/>
    </source>
</evidence>
<organism evidence="4 5">
    <name type="scientific">Petromyzon marinus</name>
    <name type="common">Sea lamprey</name>
    <dbReference type="NCBI Taxonomy" id="7757"/>
    <lineage>
        <taxon>Eukaryota</taxon>
        <taxon>Metazoa</taxon>
        <taxon>Chordata</taxon>
        <taxon>Craniata</taxon>
        <taxon>Vertebrata</taxon>
        <taxon>Cyclostomata</taxon>
        <taxon>Hyperoartia</taxon>
        <taxon>Petromyzontiformes</taxon>
        <taxon>Petromyzontidae</taxon>
        <taxon>Petromyzon</taxon>
    </lineage>
</organism>
<dbReference type="GO" id="GO:0016185">
    <property type="term" value="P:synaptic vesicle budding from presynaptic endocytic zone membrane"/>
    <property type="evidence" value="ECO:0007669"/>
    <property type="project" value="TreeGrafter"/>
</dbReference>
<dbReference type="InterPro" id="IPR045192">
    <property type="entry name" value="AP180-like"/>
</dbReference>
<dbReference type="PANTHER" id="PTHR22951">
    <property type="entry name" value="CLATHRIN ASSEMBLY PROTEIN"/>
    <property type="match status" value="1"/>
</dbReference>
<feature type="compositionally biased region" description="Polar residues" evidence="2">
    <location>
        <begin position="552"/>
        <end position="565"/>
    </location>
</feature>
<reference evidence="5" key="1">
    <citation type="submission" date="2025-08" db="UniProtKB">
        <authorList>
            <consortium name="RefSeq"/>
        </authorList>
    </citation>
    <scope>IDENTIFICATION</scope>
    <source>
        <tissue evidence="5">Sperm</tissue>
    </source>
</reference>
<comment type="similarity">
    <text evidence="1">Belongs to the PICALM/SNAP91 family.</text>
</comment>
<feature type="compositionally biased region" description="Pro residues" evidence="2">
    <location>
        <begin position="728"/>
        <end position="738"/>
    </location>
</feature>
<dbReference type="GO" id="GO:0000149">
    <property type="term" value="F:SNARE binding"/>
    <property type="evidence" value="ECO:0007669"/>
    <property type="project" value="TreeGrafter"/>
</dbReference>
<feature type="region of interest" description="Disordered" evidence="2">
    <location>
        <begin position="293"/>
        <end position="366"/>
    </location>
</feature>
<dbReference type="GO" id="GO:0005545">
    <property type="term" value="F:1-phosphatidylinositol binding"/>
    <property type="evidence" value="ECO:0007669"/>
    <property type="project" value="InterPro"/>
</dbReference>
<feature type="region of interest" description="Disordered" evidence="2">
    <location>
        <begin position="766"/>
        <end position="812"/>
    </location>
</feature>
<feature type="compositionally biased region" description="Low complexity" evidence="2">
    <location>
        <begin position="532"/>
        <end position="543"/>
    </location>
</feature>
<feature type="region of interest" description="Disordered" evidence="2">
    <location>
        <begin position="500"/>
        <end position="619"/>
    </location>
</feature>
<dbReference type="InterPro" id="IPR013809">
    <property type="entry name" value="ENTH"/>
</dbReference>
<keyword evidence="4" id="KW-1185">Reference proteome</keyword>
<dbReference type="PROSITE" id="PS50942">
    <property type="entry name" value="ENTH"/>
    <property type="match status" value="1"/>
</dbReference>
<evidence type="ECO:0000259" key="3">
    <source>
        <dbReference type="PROSITE" id="PS50942"/>
    </source>
</evidence>
<dbReference type="InterPro" id="IPR011417">
    <property type="entry name" value="ANTH_dom"/>
</dbReference>
<dbReference type="Gene3D" id="1.25.40.90">
    <property type="match status" value="1"/>
</dbReference>
<evidence type="ECO:0000256" key="1">
    <source>
        <dbReference type="ARBA" id="ARBA00008011"/>
    </source>
</evidence>
<dbReference type="Proteomes" id="UP001318040">
    <property type="component" value="Chromosome 49"/>
</dbReference>
<protein>
    <submittedName>
        <fullName evidence="5">Clathrin coat assembly protein AP180-like isoform X1</fullName>
    </submittedName>
</protein>
<feature type="region of interest" description="Disordered" evidence="2">
    <location>
        <begin position="194"/>
        <end position="239"/>
    </location>
</feature>
<feature type="compositionally biased region" description="Basic and acidic residues" evidence="2">
    <location>
        <begin position="798"/>
        <end position="812"/>
    </location>
</feature>
<dbReference type="InterPro" id="IPR008942">
    <property type="entry name" value="ENTH_VHS"/>
</dbReference>
<dbReference type="Pfam" id="PF07651">
    <property type="entry name" value="ANTH"/>
    <property type="match status" value="1"/>
</dbReference>
<gene>
    <name evidence="5" type="primary">LOC116952896</name>
</gene>
<dbReference type="RefSeq" id="XP_032828468.1">
    <property type="nucleotide sequence ID" value="XM_032972577.1"/>
</dbReference>
<name>A0AAJ7U541_PETMA</name>
<dbReference type="SUPFAM" id="SSF89009">
    <property type="entry name" value="GAT-like domain"/>
    <property type="match status" value="1"/>
</dbReference>
<dbReference type="GO" id="GO:0005905">
    <property type="term" value="C:clathrin-coated pit"/>
    <property type="evidence" value="ECO:0007669"/>
    <property type="project" value="TreeGrafter"/>
</dbReference>
<feature type="compositionally biased region" description="Polar residues" evidence="2">
    <location>
        <begin position="604"/>
        <end position="619"/>
    </location>
</feature>
<dbReference type="GO" id="GO:0098894">
    <property type="term" value="C:extrinsic component of presynaptic endocytic zone membrane"/>
    <property type="evidence" value="ECO:0007669"/>
    <property type="project" value="TreeGrafter"/>
</dbReference>
<feature type="region of interest" description="Disordered" evidence="2">
    <location>
        <begin position="702"/>
        <end position="738"/>
    </location>
</feature>
<accession>A0AAJ7U541</accession>
<dbReference type="Gene3D" id="1.20.58.150">
    <property type="entry name" value="ANTH domain"/>
    <property type="match status" value="1"/>
</dbReference>
<dbReference type="GO" id="GO:0005546">
    <property type="term" value="F:phosphatidylinositol-4,5-bisphosphate binding"/>
    <property type="evidence" value="ECO:0007669"/>
    <property type="project" value="TreeGrafter"/>
</dbReference>
<feature type="compositionally biased region" description="Low complexity" evidence="2">
    <location>
        <begin position="216"/>
        <end position="230"/>
    </location>
</feature>
<sequence>MSTFVRRYSKYLNEKAYSYRQMAFDFTRVKRGNEGLMRSMNVEKLLKALPVLQGQVDALLDFDASPSDLSNGVINAAFSLLFKDMIRLFACYNDGVINLLEKFFELKKTQSKDALELYKKFLTRMTRVAEFFKIAEQIGIDKGDIPDIAQVLSTQVLHDLKLHGEKESPFKELTFETAPSSLLEAMEQHVAIQEAKKGKDGSTGSIEGVASGGTGAAAPTTSSSPVSTPAQSIDTTAGGDVFSASSAPQVTSASNDLLGLQTDFLSAAEPLVQPASPSMGSWAADLLGGDMLSAPAAPASPHPSRTPTPTLTATASAAASTQPPVGVPPISEGEASSPPAEASATGGGTAAASPPSGGAVAPSSVQPSDVDLFGDVFASTLSEPATTAASSSAAANSSAAAATAKPGDGAEAAVDLFSDPFAPSAGSAGDAAPADLDLFAIKVALPEGAPDAAGVTLPLAPSPAAAVLTPSAPVPPLLTPTAPAAPAASVDLFADMFGSLPEPTRAGSPKPEGPTNVDLLAPDVFTSPPCGASPMSDAPASSDLLAEPFIGTPSSTASPAKSESFASPAPAIDLLGDAFGSPTQGAMPISATSPAPDPFAALTLQPTSDPKSGGSSQQLDFDMFGAQAAPIAPTTILPAAATAPSQETSGFDLIGDMLLPSMQQQQPQMQPQVLGHAQQATGKLVANDLDSSLANLVGNLGISSPAKKGQWSGGEKKLTGGANWQPRAAPPAWAPAPTAPAPAMAPGAMAGVPLMGPPPAMFGATSAQTGMRPPFGSMGTAQLSPSPTPVSQSPQKGPAKDPLADLNLKDFI</sequence>
<feature type="domain" description="ENTH" evidence="3">
    <location>
        <begin position="1"/>
        <end position="26"/>
    </location>
</feature>
<feature type="compositionally biased region" description="Low complexity" evidence="2">
    <location>
        <begin position="782"/>
        <end position="795"/>
    </location>
</feature>
<dbReference type="GO" id="GO:0008021">
    <property type="term" value="C:synaptic vesicle"/>
    <property type="evidence" value="ECO:0007669"/>
    <property type="project" value="TreeGrafter"/>
</dbReference>
<feature type="compositionally biased region" description="Low complexity" evidence="2">
    <location>
        <begin position="331"/>
        <end position="365"/>
    </location>
</feature>
<dbReference type="KEGG" id="pmrn:116952896"/>
<dbReference type="InterPro" id="IPR014712">
    <property type="entry name" value="ANTH_dom_sf"/>
</dbReference>
<dbReference type="AlphaFoldDB" id="A0AAJ7U541"/>
<proteinExistence type="inferred from homology"/>
<dbReference type="GO" id="GO:0030136">
    <property type="term" value="C:clathrin-coated vesicle"/>
    <property type="evidence" value="ECO:0007669"/>
    <property type="project" value="InterPro"/>
</dbReference>
<evidence type="ECO:0000256" key="2">
    <source>
        <dbReference type="SAM" id="MobiDB-lite"/>
    </source>
</evidence>
<dbReference type="GO" id="GO:0072583">
    <property type="term" value="P:clathrin-dependent endocytosis"/>
    <property type="evidence" value="ECO:0007669"/>
    <property type="project" value="InterPro"/>
</dbReference>